<gene>
    <name evidence="1" type="ORF">A6D92_18320</name>
</gene>
<dbReference type="Proteomes" id="UP000194267">
    <property type="component" value="Unassembled WGS sequence"/>
</dbReference>
<evidence type="ECO:0000313" key="1">
    <source>
        <dbReference type="EMBL" id="OTA40395.1"/>
    </source>
</evidence>
<reference evidence="2" key="1">
    <citation type="submission" date="2016-04" db="EMBL/GenBank/DDBJ databases">
        <authorList>
            <person name="Antunes L.P."/>
            <person name="Martins L.F."/>
            <person name="Pereira R.V."/>
            <person name="Thomas A.M."/>
            <person name="Barbosa D."/>
            <person name="Nascimento L."/>
            <person name="Silva G.M."/>
            <person name="Condomitti G.W."/>
            <person name="Digiampietri L.A."/>
            <person name="Lombardi K.C."/>
            <person name="Ramos P.L."/>
            <person name="Quaggio R.B."/>
            <person name="Oliveira J.C."/>
            <person name="Pascon R.C."/>
            <person name="Cruz J.B."/>
            <person name="Silva A.M."/>
            <person name="Setubal J.C."/>
        </authorList>
    </citation>
    <scope>NUCLEOTIDE SEQUENCE [LARGE SCALE GENOMIC DNA]</scope>
</reference>
<organism evidence="1 2">
    <name type="scientific">Symbiobacterium thermophilum</name>
    <dbReference type="NCBI Taxonomy" id="2734"/>
    <lineage>
        <taxon>Bacteria</taxon>
        <taxon>Bacillati</taxon>
        <taxon>Bacillota</taxon>
        <taxon>Clostridia</taxon>
        <taxon>Eubacteriales</taxon>
        <taxon>Symbiobacteriaceae</taxon>
        <taxon>Symbiobacterium</taxon>
    </lineage>
</organism>
<sequence>MKDLLCDQFQETVSECLIRHRSVLDIMAKYQESNARVNRALTKSVTSCGCIEIHGTKQRYPQDATLEQLRDHAMEHITGKLCDHCREVIEAEIGNNLFYLAALCNVLDLNLYDVLLKEHKKLTALGLYNFAD</sequence>
<dbReference type="AlphaFoldDB" id="A0A1Y2T5C2"/>
<dbReference type="EMBL" id="LWLV01001881">
    <property type="protein sequence ID" value="OTA40395.1"/>
    <property type="molecule type" value="Genomic_DNA"/>
</dbReference>
<proteinExistence type="predicted"/>
<protein>
    <recommendedName>
        <fullName evidence="3">DUF1573 domain-containing protein</fullName>
    </recommendedName>
</protein>
<name>A0A1Y2T5C2_SYMTR</name>
<comment type="caution">
    <text evidence="1">The sequence shown here is derived from an EMBL/GenBank/DDBJ whole genome shotgun (WGS) entry which is preliminary data.</text>
</comment>
<accession>A0A1Y2T5C2</accession>
<evidence type="ECO:0008006" key="3">
    <source>
        <dbReference type="Google" id="ProtNLM"/>
    </source>
</evidence>
<evidence type="ECO:0000313" key="2">
    <source>
        <dbReference type="Proteomes" id="UP000194267"/>
    </source>
</evidence>